<dbReference type="Gene3D" id="2.60.40.10">
    <property type="entry name" value="Immunoglobulins"/>
    <property type="match status" value="1"/>
</dbReference>
<dbReference type="SUPFAM" id="SSF49265">
    <property type="entry name" value="Fibronectin type III"/>
    <property type="match status" value="1"/>
</dbReference>
<dbReference type="RefSeq" id="XP_045578380.1">
    <property type="nucleotide sequence ID" value="XM_045722424.1"/>
</dbReference>
<feature type="chain" id="PRO_5045271606" evidence="2">
    <location>
        <begin position="31"/>
        <end position="222"/>
    </location>
</feature>
<feature type="domain" description="Fibronectin type-III" evidence="3">
    <location>
        <begin position="120"/>
        <end position="208"/>
    </location>
</feature>
<evidence type="ECO:0000256" key="2">
    <source>
        <dbReference type="SAM" id="SignalP"/>
    </source>
</evidence>
<keyword evidence="4" id="KW-1185">Reference proteome</keyword>
<dbReference type="InterPro" id="IPR013783">
    <property type="entry name" value="Ig-like_fold"/>
</dbReference>
<organism evidence="4 5">
    <name type="scientific">Salmo salar</name>
    <name type="common">Atlantic salmon</name>
    <dbReference type="NCBI Taxonomy" id="8030"/>
    <lineage>
        <taxon>Eukaryota</taxon>
        <taxon>Metazoa</taxon>
        <taxon>Chordata</taxon>
        <taxon>Craniata</taxon>
        <taxon>Vertebrata</taxon>
        <taxon>Euteleostomi</taxon>
        <taxon>Actinopterygii</taxon>
        <taxon>Neopterygii</taxon>
        <taxon>Teleostei</taxon>
        <taxon>Protacanthopterygii</taxon>
        <taxon>Salmoniformes</taxon>
        <taxon>Salmonidae</taxon>
        <taxon>Salmoninae</taxon>
        <taxon>Salmo</taxon>
    </lineage>
</organism>
<dbReference type="Proteomes" id="UP001652741">
    <property type="component" value="Chromosome ssa07"/>
</dbReference>
<feature type="signal peptide" evidence="2">
    <location>
        <begin position="1"/>
        <end position="30"/>
    </location>
</feature>
<evidence type="ECO:0000313" key="4">
    <source>
        <dbReference type="Proteomes" id="UP001652741"/>
    </source>
</evidence>
<proteinExistence type="predicted"/>
<protein>
    <submittedName>
        <fullName evidence="5">Receptor-type tyrosine-protein phosphatase beta-like</fullName>
    </submittedName>
</protein>
<evidence type="ECO:0000256" key="1">
    <source>
        <dbReference type="ARBA" id="ARBA00022737"/>
    </source>
</evidence>
<sequence length="222" mass="24223">MYKPTIKMLKCNVFCLTLCVASGILLCVAAAEEQKCSINVTEANSSMESITLRLTTAGQDCNFTVLSVDSSSGVTHCVEELEENSTFQCQVVSLEPGTSYTLDIMSTTDEQRANVTQQTSPSTVSGLQVSETSDSLGVSWQPGPGRTERFRLLLTDPVGVVRNLTLESTTKNYIVTDLVPGRVYNITMVTEAGGRQSTTSRQIQTGKDSVMIWDSLEWTLLR</sequence>
<dbReference type="PROSITE" id="PS50853">
    <property type="entry name" value="FN3"/>
    <property type="match status" value="1"/>
</dbReference>
<evidence type="ECO:0000259" key="3">
    <source>
        <dbReference type="PROSITE" id="PS50853"/>
    </source>
</evidence>
<dbReference type="PANTHER" id="PTHR46708">
    <property type="entry name" value="TENASCIN"/>
    <property type="match status" value="1"/>
</dbReference>
<dbReference type="GeneID" id="123743805"/>
<name>A0ABM3F4Z4_SALSA</name>
<accession>A0ABM3F4Z4</accession>
<dbReference type="Pfam" id="PF00041">
    <property type="entry name" value="fn3"/>
    <property type="match status" value="1"/>
</dbReference>
<reference evidence="5" key="1">
    <citation type="submission" date="2025-08" db="UniProtKB">
        <authorList>
            <consortium name="RefSeq"/>
        </authorList>
    </citation>
    <scope>IDENTIFICATION</scope>
</reference>
<gene>
    <name evidence="5" type="primary">LOC123743805</name>
</gene>
<dbReference type="InterPro" id="IPR003961">
    <property type="entry name" value="FN3_dom"/>
</dbReference>
<dbReference type="CDD" id="cd00063">
    <property type="entry name" value="FN3"/>
    <property type="match status" value="1"/>
</dbReference>
<keyword evidence="2" id="KW-0732">Signal</keyword>
<dbReference type="InterPro" id="IPR036116">
    <property type="entry name" value="FN3_sf"/>
</dbReference>
<dbReference type="InterPro" id="IPR050991">
    <property type="entry name" value="ECM_Regulatory_Proteins"/>
</dbReference>
<dbReference type="SMART" id="SM00060">
    <property type="entry name" value="FN3"/>
    <property type="match status" value="2"/>
</dbReference>
<dbReference type="PANTHER" id="PTHR46708:SF2">
    <property type="entry name" value="FIBRONECTIN TYPE-III DOMAIN-CONTAINING PROTEIN"/>
    <property type="match status" value="1"/>
</dbReference>
<evidence type="ECO:0000313" key="5">
    <source>
        <dbReference type="RefSeq" id="XP_045578380.1"/>
    </source>
</evidence>
<keyword evidence="1" id="KW-0677">Repeat</keyword>